<evidence type="ECO:0000313" key="3">
    <source>
        <dbReference type="Proteomes" id="UP000256269"/>
    </source>
</evidence>
<comment type="caution">
    <text evidence="2">The sequence shown here is derived from an EMBL/GenBank/DDBJ whole genome shotgun (WGS) entry which is preliminary data.</text>
</comment>
<evidence type="ECO:0000313" key="2">
    <source>
        <dbReference type="EMBL" id="REH28484.1"/>
    </source>
</evidence>
<feature type="compositionally biased region" description="Basic and acidic residues" evidence="1">
    <location>
        <begin position="29"/>
        <end position="44"/>
    </location>
</feature>
<name>A0A3E0GUB5_9PSEU</name>
<feature type="region of interest" description="Disordered" evidence="1">
    <location>
        <begin position="15"/>
        <end position="44"/>
    </location>
</feature>
<accession>A0A3E0GUB5</accession>
<sequence length="203" mass="22275">MVAFASMMAAMSTTRRADMFTEDGQPSDDDPREHGPRLGDERGTLVESLRKQRLTLELKCAGLDAAAMALRAVEPSTMSLLGLVRHLAEMERATFRRLMAGEDAPRLYTSPTNRDGDFDDAVADPAMVAQAWDAWRTEVAFAEKFVADAPNLDVTAIDALNQHGSGGGAMSLREILLGMIEEYARHMGHVDLLRERIDGRVGQ</sequence>
<gene>
    <name evidence="2" type="ORF">BCF44_12764</name>
</gene>
<dbReference type="Gene3D" id="1.20.120.450">
    <property type="entry name" value="dinb family like domain"/>
    <property type="match status" value="1"/>
</dbReference>
<reference evidence="2 3" key="1">
    <citation type="submission" date="2018-08" db="EMBL/GenBank/DDBJ databases">
        <title>Genomic Encyclopedia of Archaeal and Bacterial Type Strains, Phase II (KMG-II): from individual species to whole genera.</title>
        <authorList>
            <person name="Goeker M."/>
        </authorList>
    </citation>
    <scope>NUCLEOTIDE SEQUENCE [LARGE SCALE GENOMIC DNA]</scope>
    <source>
        <strain evidence="2 3">DSM 45791</strain>
    </source>
</reference>
<proteinExistence type="predicted"/>
<dbReference type="InterPro" id="IPR007061">
    <property type="entry name" value="MST-like"/>
</dbReference>
<dbReference type="Pfam" id="PF04978">
    <property type="entry name" value="MST"/>
    <property type="match status" value="1"/>
</dbReference>
<dbReference type="InterPro" id="IPR034660">
    <property type="entry name" value="DinB/YfiT-like"/>
</dbReference>
<dbReference type="Proteomes" id="UP000256269">
    <property type="component" value="Unassembled WGS sequence"/>
</dbReference>
<organism evidence="2 3">
    <name type="scientific">Kutzneria buriramensis</name>
    <dbReference type="NCBI Taxonomy" id="1045776"/>
    <lineage>
        <taxon>Bacteria</taxon>
        <taxon>Bacillati</taxon>
        <taxon>Actinomycetota</taxon>
        <taxon>Actinomycetes</taxon>
        <taxon>Pseudonocardiales</taxon>
        <taxon>Pseudonocardiaceae</taxon>
        <taxon>Kutzneria</taxon>
    </lineage>
</organism>
<dbReference type="EMBL" id="QUNO01000027">
    <property type="protein sequence ID" value="REH28484.1"/>
    <property type="molecule type" value="Genomic_DNA"/>
</dbReference>
<keyword evidence="3" id="KW-1185">Reference proteome</keyword>
<protein>
    <submittedName>
        <fullName evidence="2">Uncharacterized protein DUF664</fullName>
    </submittedName>
</protein>
<evidence type="ECO:0000256" key="1">
    <source>
        <dbReference type="SAM" id="MobiDB-lite"/>
    </source>
</evidence>
<dbReference type="AlphaFoldDB" id="A0A3E0GUB5"/>
<dbReference type="SUPFAM" id="SSF109854">
    <property type="entry name" value="DinB/YfiT-like putative metalloenzymes"/>
    <property type="match status" value="1"/>
</dbReference>